<protein>
    <submittedName>
        <fullName evidence="1">Uncharacterized protein</fullName>
    </submittedName>
</protein>
<dbReference type="RefSeq" id="WP_186995698.1">
    <property type="nucleotide sequence ID" value="NZ_JACOQG010000054.1"/>
</dbReference>
<name>A0ABR7IMC5_9FIRM</name>
<reference evidence="1 2" key="1">
    <citation type="submission" date="2020-08" db="EMBL/GenBank/DDBJ databases">
        <title>Genome public.</title>
        <authorList>
            <person name="Liu C."/>
            <person name="Sun Q."/>
        </authorList>
    </citation>
    <scope>NUCLEOTIDE SEQUENCE [LARGE SCALE GENOMIC DNA]</scope>
    <source>
        <strain evidence="1 2">M29</strain>
    </source>
</reference>
<comment type="caution">
    <text evidence="1">The sequence shown here is derived from an EMBL/GenBank/DDBJ whole genome shotgun (WGS) entry which is preliminary data.</text>
</comment>
<keyword evidence="2" id="KW-1185">Reference proteome</keyword>
<sequence length="54" mass="6481">MKQSSKYAGKWDKEKRNLNSFFHFNDGNYAEIDDSIESFDFKRWLKKTDICKGI</sequence>
<dbReference type="Proteomes" id="UP000649826">
    <property type="component" value="Unassembled WGS sequence"/>
</dbReference>
<gene>
    <name evidence="1" type="ORF">H8Z82_16320</name>
</gene>
<evidence type="ECO:0000313" key="2">
    <source>
        <dbReference type="Proteomes" id="UP000649826"/>
    </source>
</evidence>
<evidence type="ECO:0000313" key="1">
    <source>
        <dbReference type="EMBL" id="MBC5781174.1"/>
    </source>
</evidence>
<proteinExistence type="predicted"/>
<organism evidence="1 2">
    <name type="scientific">Blautia difficilis</name>
    <dbReference type="NCBI Taxonomy" id="2763027"/>
    <lineage>
        <taxon>Bacteria</taxon>
        <taxon>Bacillati</taxon>
        <taxon>Bacillota</taxon>
        <taxon>Clostridia</taxon>
        <taxon>Lachnospirales</taxon>
        <taxon>Lachnospiraceae</taxon>
        <taxon>Blautia</taxon>
    </lineage>
</organism>
<dbReference type="EMBL" id="JACOQG010000054">
    <property type="protein sequence ID" value="MBC5781174.1"/>
    <property type="molecule type" value="Genomic_DNA"/>
</dbReference>
<accession>A0ABR7IMC5</accession>